<name>A0ABD2QGI7_9PLAT</name>
<proteinExistence type="predicted"/>
<comment type="caution">
    <text evidence="2">The sequence shown here is derived from an EMBL/GenBank/DDBJ whole genome shotgun (WGS) entry which is preliminary data.</text>
</comment>
<reference evidence="2 3" key="1">
    <citation type="submission" date="2024-11" db="EMBL/GenBank/DDBJ databases">
        <title>Adaptive evolution of stress response genes in parasites aligns with host niche diversity.</title>
        <authorList>
            <person name="Hahn C."/>
            <person name="Resl P."/>
        </authorList>
    </citation>
    <scope>NUCLEOTIDE SEQUENCE [LARGE SCALE GENOMIC DNA]</scope>
    <source>
        <strain evidence="2">EGGRZ-B1_66</strain>
        <tissue evidence="2">Body</tissue>
    </source>
</reference>
<dbReference type="AlphaFoldDB" id="A0ABD2QGI7"/>
<accession>A0ABD2QGI7</accession>
<keyword evidence="1" id="KW-1133">Transmembrane helix</keyword>
<feature type="transmembrane region" description="Helical" evidence="1">
    <location>
        <begin position="33"/>
        <end position="52"/>
    </location>
</feature>
<evidence type="ECO:0000256" key="1">
    <source>
        <dbReference type="SAM" id="Phobius"/>
    </source>
</evidence>
<sequence length="187" mass="21120">MTTAKYFCVEFYQVAYSALFFICIFLHRRFCKVLLTALGCPWMQCYCCWLVFTCLGRNFKRCFLPIQETNDTAQRGTFDPHNRLISPSYAEPVLVQPPAAGYYLAPSACSCHLAHIPACCHVQKHHYVPIAPSYAQRQSATLSSSRSVQYLNSGNVNEILRKEASKRTKSVSDLSRAAGRATKKTFV</sequence>
<keyword evidence="1" id="KW-0472">Membrane</keyword>
<evidence type="ECO:0000313" key="2">
    <source>
        <dbReference type="EMBL" id="KAL3317861.1"/>
    </source>
</evidence>
<gene>
    <name evidence="2" type="ORF">Ciccas_003480</name>
</gene>
<protein>
    <submittedName>
        <fullName evidence="2">Uncharacterized protein</fullName>
    </submittedName>
</protein>
<dbReference type="Proteomes" id="UP001626550">
    <property type="component" value="Unassembled WGS sequence"/>
</dbReference>
<feature type="transmembrane region" description="Helical" evidence="1">
    <location>
        <begin position="6"/>
        <end position="26"/>
    </location>
</feature>
<keyword evidence="3" id="KW-1185">Reference proteome</keyword>
<dbReference type="EMBL" id="JBJKFK010000317">
    <property type="protein sequence ID" value="KAL3317861.1"/>
    <property type="molecule type" value="Genomic_DNA"/>
</dbReference>
<evidence type="ECO:0000313" key="3">
    <source>
        <dbReference type="Proteomes" id="UP001626550"/>
    </source>
</evidence>
<organism evidence="2 3">
    <name type="scientific">Cichlidogyrus casuarinus</name>
    <dbReference type="NCBI Taxonomy" id="1844966"/>
    <lineage>
        <taxon>Eukaryota</taxon>
        <taxon>Metazoa</taxon>
        <taxon>Spiralia</taxon>
        <taxon>Lophotrochozoa</taxon>
        <taxon>Platyhelminthes</taxon>
        <taxon>Monogenea</taxon>
        <taxon>Monopisthocotylea</taxon>
        <taxon>Dactylogyridea</taxon>
        <taxon>Ancyrocephalidae</taxon>
        <taxon>Cichlidogyrus</taxon>
    </lineage>
</organism>
<keyword evidence="1" id="KW-0812">Transmembrane</keyword>